<organism evidence="6 7">
    <name type="scientific">Candidatus Ruania gallistercoris</name>
    <dbReference type="NCBI Taxonomy" id="2838746"/>
    <lineage>
        <taxon>Bacteria</taxon>
        <taxon>Bacillati</taxon>
        <taxon>Actinomycetota</taxon>
        <taxon>Actinomycetes</taxon>
        <taxon>Micrococcales</taxon>
        <taxon>Ruaniaceae</taxon>
        <taxon>Ruania</taxon>
    </lineage>
</organism>
<dbReference type="AlphaFoldDB" id="A0A9D2J3Y8"/>
<feature type="transmembrane region" description="Helical" evidence="4">
    <location>
        <begin position="100"/>
        <end position="119"/>
    </location>
</feature>
<feature type="domain" description="Putative zinc-finger" evidence="5">
    <location>
        <begin position="39"/>
        <end position="72"/>
    </location>
</feature>
<reference evidence="6" key="1">
    <citation type="journal article" date="2021" name="PeerJ">
        <title>Extensive microbial diversity within the chicken gut microbiome revealed by metagenomics and culture.</title>
        <authorList>
            <person name="Gilroy R."/>
            <person name="Ravi A."/>
            <person name="Getino M."/>
            <person name="Pursley I."/>
            <person name="Horton D.L."/>
            <person name="Alikhan N.F."/>
            <person name="Baker D."/>
            <person name="Gharbi K."/>
            <person name="Hall N."/>
            <person name="Watson M."/>
            <person name="Adriaenssens E.M."/>
            <person name="Foster-Nyarko E."/>
            <person name="Jarju S."/>
            <person name="Secka A."/>
            <person name="Antonio M."/>
            <person name="Oren A."/>
            <person name="Chaudhuri R.R."/>
            <person name="La Ragione R."/>
            <person name="Hildebrand F."/>
            <person name="Pallen M.J."/>
        </authorList>
    </citation>
    <scope>NUCLEOTIDE SEQUENCE</scope>
    <source>
        <strain evidence="6">ChiGjej4B4-7305</strain>
    </source>
</reference>
<dbReference type="InterPro" id="IPR041916">
    <property type="entry name" value="Anti_sigma_zinc_sf"/>
</dbReference>
<feature type="compositionally biased region" description="Gly residues" evidence="3">
    <location>
        <begin position="356"/>
        <end position="366"/>
    </location>
</feature>
<dbReference type="InterPro" id="IPR027383">
    <property type="entry name" value="Znf_put"/>
</dbReference>
<feature type="compositionally biased region" description="Acidic residues" evidence="3">
    <location>
        <begin position="266"/>
        <end position="285"/>
    </location>
</feature>
<feature type="compositionally biased region" description="Pro residues" evidence="3">
    <location>
        <begin position="255"/>
        <end position="265"/>
    </location>
</feature>
<dbReference type="GO" id="GO:0005975">
    <property type="term" value="P:carbohydrate metabolic process"/>
    <property type="evidence" value="ECO:0007669"/>
    <property type="project" value="UniProtKB-ARBA"/>
</dbReference>
<evidence type="ECO:0000313" key="6">
    <source>
        <dbReference type="EMBL" id="HIZ35751.1"/>
    </source>
</evidence>
<comment type="caution">
    <text evidence="6">The sequence shown here is derived from an EMBL/GenBank/DDBJ whole genome shotgun (WGS) entry which is preliminary data.</text>
</comment>
<dbReference type="Proteomes" id="UP000824037">
    <property type="component" value="Unassembled WGS sequence"/>
</dbReference>
<evidence type="ECO:0000256" key="4">
    <source>
        <dbReference type="SAM" id="Phobius"/>
    </source>
</evidence>
<feature type="compositionally biased region" description="Pro residues" evidence="3">
    <location>
        <begin position="212"/>
        <end position="223"/>
    </location>
</feature>
<reference evidence="6" key="2">
    <citation type="submission" date="2021-04" db="EMBL/GenBank/DDBJ databases">
        <authorList>
            <person name="Gilroy R."/>
        </authorList>
    </citation>
    <scope>NUCLEOTIDE SEQUENCE</scope>
    <source>
        <strain evidence="6">ChiGjej4B4-7305</strain>
    </source>
</reference>
<feature type="region of interest" description="Disordered" evidence="3">
    <location>
        <begin position="154"/>
        <end position="434"/>
    </location>
</feature>
<feature type="compositionally biased region" description="Low complexity" evidence="3">
    <location>
        <begin position="226"/>
        <end position="254"/>
    </location>
</feature>
<sequence>ARMGIKATAVSTLSLRARAGFRSAWLQAHVRAGSAPRECRPVVTRLGDYQTGRLSSRRRAQVESHLDECDHCPAVVAELSAVSGQLGVLLLPVVVLAPKALWWVFGGWGVKAGFLLWGTKATLNRLRDPKVAAGSVGGAATVAVVTAVAMAMTAPPEPPPAADPAPSASSPGTNGSGQGSTGSSSASDDAQTEPEDAGDSSDRPESADSPASVPPPVEPGPDPSDPESTQQAPSAPAEQPAEPATQAPEPASEPADPPPEPTDPAPEPEEPEEPTDPAPEPEEPETTAPDAPVVNDPPEGQTTMVFSDALELTGTDGVPGATISATDADGEPVATTEVAGDGTWSVLIDDPEAAGESGGGMPGLAGGPAASRGVVAGGLAGVVAERGDDNRGDGGRGEGDRDDGEDDRDDGEDGREDGDDDGQDPADPDDEGHYFTLTQTVPEGASDEYAGESDPVTVGPYSWVAPLALLSPEDGSEVRTDQRNGDWVTVTFQRDCRSEVQFFLRGDPIELLHPDLIEECDETTGLLVDSAHLHDVTPGPYELSIQYVDDDGQLVGERSTVEFTVRPWRGWEAPANDPDAPLATGGSSPERVASLDTA</sequence>
<evidence type="ECO:0000256" key="1">
    <source>
        <dbReference type="ARBA" id="ARBA00023015"/>
    </source>
</evidence>
<feature type="compositionally biased region" description="Acidic residues" evidence="3">
    <location>
        <begin position="190"/>
        <end position="199"/>
    </location>
</feature>
<evidence type="ECO:0000313" key="7">
    <source>
        <dbReference type="Proteomes" id="UP000824037"/>
    </source>
</evidence>
<dbReference type="EMBL" id="DXBY01000139">
    <property type="protein sequence ID" value="HIZ35751.1"/>
    <property type="molecule type" value="Genomic_DNA"/>
</dbReference>
<feature type="non-terminal residue" evidence="6">
    <location>
        <position position="1"/>
    </location>
</feature>
<feature type="compositionally biased region" description="Acidic residues" evidence="3">
    <location>
        <begin position="400"/>
        <end position="430"/>
    </location>
</feature>
<keyword evidence="1" id="KW-0805">Transcription regulation</keyword>
<dbReference type="Gene3D" id="2.60.40.10">
    <property type="entry name" value="Immunoglobulins"/>
    <property type="match status" value="1"/>
</dbReference>
<name>A0A9D2J3Y8_9MICO</name>
<evidence type="ECO:0000259" key="5">
    <source>
        <dbReference type="Pfam" id="PF13490"/>
    </source>
</evidence>
<keyword evidence="4" id="KW-1133">Transmembrane helix</keyword>
<proteinExistence type="predicted"/>
<feature type="compositionally biased region" description="Basic and acidic residues" evidence="3">
    <location>
        <begin position="385"/>
        <end position="399"/>
    </location>
</feature>
<feature type="region of interest" description="Disordered" evidence="3">
    <location>
        <begin position="570"/>
        <end position="598"/>
    </location>
</feature>
<dbReference type="Pfam" id="PF13490">
    <property type="entry name" value="zf-HC2"/>
    <property type="match status" value="1"/>
</dbReference>
<dbReference type="InterPro" id="IPR013783">
    <property type="entry name" value="Ig-like_fold"/>
</dbReference>
<feature type="compositionally biased region" description="Low complexity" evidence="3">
    <location>
        <begin position="164"/>
        <end position="173"/>
    </location>
</feature>
<evidence type="ECO:0000256" key="3">
    <source>
        <dbReference type="SAM" id="MobiDB-lite"/>
    </source>
</evidence>
<dbReference type="Gene3D" id="1.10.10.1320">
    <property type="entry name" value="Anti-sigma factor, zinc-finger domain"/>
    <property type="match status" value="1"/>
</dbReference>
<accession>A0A9D2J3Y8</accession>
<protein>
    <submittedName>
        <fullName evidence="6">Zf-HC2 domain-containing protein</fullName>
    </submittedName>
</protein>
<keyword evidence="4" id="KW-0812">Transmembrane</keyword>
<gene>
    <name evidence="6" type="ORF">H9815_08225</name>
</gene>
<evidence type="ECO:0000256" key="2">
    <source>
        <dbReference type="ARBA" id="ARBA00023163"/>
    </source>
</evidence>
<keyword evidence="4" id="KW-0472">Membrane</keyword>
<keyword evidence="2" id="KW-0804">Transcription</keyword>
<feature type="transmembrane region" description="Helical" evidence="4">
    <location>
        <begin position="131"/>
        <end position="152"/>
    </location>
</feature>